<comment type="caution">
    <text evidence="1">The sequence shown here is derived from an EMBL/GenBank/DDBJ whole genome shotgun (WGS) entry which is preliminary data.</text>
</comment>
<evidence type="ECO:0000313" key="1">
    <source>
        <dbReference type="EMBL" id="KAK7315008.1"/>
    </source>
</evidence>
<dbReference type="AlphaFoldDB" id="A0AAN9KE34"/>
<proteinExistence type="predicted"/>
<name>A0AAN9KE34_CANGL</name>
<organism evidence="1 2">
    <name type="scientific">Canavalia gladiata</name>
    <name type="common">Sword bean</name>
    <name type="synonym">Dolichos gladiatus</name>
    <dbReference type="NCBI Taxonomy" id="3824"/>
    <lineage>
        <taxon>Eukaryota</taxon>
        <taxon>Viridiplantae</taxon>
        <taxon>Streptophyta</taxon>
        <taxon>Embryophyta</taxon>
        <taxon>Tracheophyta</taxon>
        <taxon>Spermatophyta</taxon>
        <taxon>Magnoliopsida</taxon>
        <taxon>eudicotyledons</taxon>
        <taxon>Gunneridae</taxon>
        <taxon>Pentapetalae</taxon>
        <taxon>rosids</taxon>
        <taxon>fabids</taxon>
        <taxon>Fabales</taxon>
        <taxon>Fabaceae</taxon>
        <taxon>Papilionoideae</taxon>
        <taxon>50 kb inversion clade</taxon>
        <taxon>NPAAA clade</taxon>
        <taxon>indigoferoid/millettioid clade</taxon>
        <taxon>Phaseoleae</taxon>
        <taxon>Canavalia</taxon>
    </lineage>
</organism>
<sequence length="232" mass="26132">MSIEELFLGLRDMLEAAEGLRKTQEVINLSITLHIQETRAISELRTIFLIGLEILAKRFSSRKEYVFGRCCSPRAGDLLWLIWFAVIMSHFDLINSPSNIKGSKEQDDHKAERSAIKFIPPDPVMPNLAEFSSSRPCKISRSHESKVQSFLKASHIVLLVHGSEHLKLSASHASLISQKSCSWILKLNLVVSGLHDMRVTFAIRPCFGHKLDQLLDARQLIGLHTMQLGPPN</sequence>
<accession>A0AAN9KE34</accession>
<protein>
    <submittedName>
        <fullName evidence="1">Uncharacterized protein</fullName>
    </submittedName>
</protein>
<gene>
    <name evidence="1" type="ORF">VNO77_33540</name>
</gene>
<dbReference type="EMBL" id="JAYMYQ010000008">
    <property type="protein sequence ID" value="KAK7315008.1"/>
    <property type="molecule type" value="Genomic_DNA"/>
</dbReference>
<keyword evidence="2" id="KW-1185">Reference proteome</keyword>
<dbReference type="Proteomes" id="UP001367508">
    <property type="component" value="Unassembled WGS sequence"/>
</dbReference>
<reference evidence="1 2" key="1">
    <citation type="submission" date="2024-01" db="EMBL/GenBank/DDBJ databases">
        <title>The genomes of 5 underutilized Papilionoideae crops provide insights into root nodulation and disease resistanc.</title>
        <authorList>
            <person name="Jiang F."/>
        </authorList>
    </citation>
    <scope>NUCLEOTIDE SEQUENCE [LARGE SCALE GENOMIC DNA]</scope>
    <source>
        <strain evidence="1">LVBAO_FW01</strain>
        <tissue evidence="1">Leaves</tissue>
    </source>
</reference>
<evidence type="ECO:0000313" key="2">
    <source>
        <dbReference type="Proteomes" id="UP001367508"/>
    </source>
</evidence>